<evidence type="ECO:0000313" key="2">
    <source>
        <dbReference type="EMBL" id="KAF4659943.1"/>
    </source>
</evidence>
<dbReference type="Proteomes" id="UP000591131">
    <property type="component" value="Unassembled WGS sequence"/>
</dbReference>
<dbReference type="AlphaFoldDB" id="A0A7J6LL84"/>
<feature type="chain" id="PRO_5029810875" evidence="1">
    <location>
        <begin position="19"/>
        <end position="241"/>
    </location>
</feature>
<keyword evidence="3" id="KW-1185">Reference proteome</keyword>
<dbReference type="InterPro" id="IPR046628">
    <property type="entry name" value="DUF6740"/>
</dbReference>
<keyword evidence="1" id="KW-0732">Signal</keyword>
<feature type="signal peptide" evidence="1">
    <location>
        <begin position="1"/>
        <end position="18"/>
    </location>
</feature>
<organism evidence="2 3">
    <name type="scientific">Perkinsus chesapeaki</name>
    <name type="common">Clam parasite</name>
    <name type="synonym">Perkinsus andrewsi</name>
    <dbReference type="NCBI Taxonomy" id="330153"/>
    <lineage>
        <taxon>Eukaryota</taxon>
        <taxon>Sar</taxon>
        <taxon>Alveolata</taxon>
        <taxon>Perkinsozoa</taxon>
        <taxon>Perkinsea</taxon>
        <taxon>Perkinsida</taxon>
        <taxon>Perkinsidae</taxon>
        <taxon>Perkinsus</taxon>
    </lineage>
</organism>
<sequence length="241" mass="26969">MLSTILFNVLLCNFGGSAFKMGNVRMQTTVTRYCNLDLVGHDGKPVSCHISNAMETMGLVLPGMDDGKSLTTRQDVFVTKESELTVEASPARPYEYTVMVQTEADASPGLQQVVHKRVIAKLNGTDPQTGMNYTALAMTGLIPNSWTLYTDVNDNRIVKLLATNTLFNDKVFQETNVTHWEELPENMTVHGMFQLVYSTYDIKKHSENTPRRDPVTEGILVDSEVTGEITRELFRDAKRPD</sequence>
<dbReference type="Pfam" id="PF20525">
    <property type="entry name" value="DUF6740"/>
    <property type="match status" value="2"/>
</dbReference>
<evidence type="ECO:0000313" key="3">
    <source>
        <dbReference type="Proteomes" id="UP000591131"/>
    </source>
</evidence>
<accession>A0A7J6LL84</accession>
<dbReference type="OrthoDB" id="10515560at2759"/>
<name>A0A7J6LL84_PERCH</name>
<gene>
    <name evidence="2" type="ORF">FOL47_007376</name>
</gene>
<reference evidence="2 3" key="1">
    <citation type="submission" date="2020-04" db="EMBL/GenBank/DDBJ databases">
        <title>Perkinsus chesapeaki whole genome sequence.</title>
        <authorList>
            <person name="Bogema D.R."/>
        </authorList>
    </citation>
    <scope>NUCLEOTIDE SEQUENCE [LARGE SCALE GENOMIC DNA]</scope>
    <source>
        <strain evidence="2">ATCC PRA-425</strain>
    </source>
</reference>
<protein>
    <submittedName>
        <fullName evidence="2">Uncharacterized protein</fullName>
    </submittedName>
</protein>
<proteinExistence type="predicted"/>
<dbReference type="EMBL" id="JAAPAO010000433">
    <property type="protein sequence ID" value="KAF4659943.1"/>
    <property type="molecule type" value="Genomic_DNA"/>
</dbReference>
<evidence type="ECO:0000256" key="1">
    <source>
        <dbReference type="SAM" id="SignalP"/>
    </source>
</evidence>
<comment type="caution">
    <text evidence="2">The sequence shown here is derived from an EMBL/GenBank/DDBJ whole genome shotgun (WGS) entry which is preliminary data.</text>
</comment>